<dbReference type="InterPro" id="IPR036045">
    <property type="entry name" value="Sec1-like_sf"/>
</dbReference>
<dbReference type="Gramene" id="TVU44342">
    <property type="protein sequence ID" value="TVU44342"/>
    <property type="gene ID" value="EJB05_03778"/>
</dbReference>
<gene>
    <name evidence="8" type="ORF">EJB05_03778</name>
</gene>
<dbReference type="Pfam" id="PF13812">
    <property type="entry name" value="PPR_3"/>
    <property type="match status" value="2"/>
</dbReference>
<comment type="similarity">
    <text evidence="1">Belongs to the PPR family. P subfamily.</text>
</comment>
<feature type="repeat" description="PPR" evidence="5">
    <location>
        <begin position="128"/>
        <end position="162"/>
    </location>
</feature>
<dbReference type="GO" id="GO:0016192">
    <property type="term" value="P:vesicle-mediated transport"/>
    <property type="evidence" value="ECO:0007669"/>
    <property type="project" value="InterPro"/>
</dbReference>
<dbReference type="Gene3D" id="3.90.830.10">
    <property type="entry name" value="Syntaxin Binding Protein 1, Chain A, domain 2"/>
    <property type="match status" value="1"/>
</dbReference>
<feature type="repeat" description="PPR" evidence="5">
    <location>
        <begin position="520"/>
        <end position="554"/>
    </location>
</feature>
<feature type="repeat" description="PPR" evidence="5">
    <location>
        <begin position="344"/>
        <end position="378"/>
    </location>
</feature>
<dbReference type="SUPFAM" id="SSF48452">
    <property type="entry name" value="TPR-like"/>
    <property type="match status" value="1"/>
</dbReference>
<feature type="repeat" description="PPR" evidence="5">
    <location>
        <begin position="379"/>
        <end position="413"/>
    </location>
</feature>
<evidence type="ECO:0000256" key="6">
    <source>
        <dbReference type="SAM" id="MobiDB-lite"/>
    </source>
</evidence>
<keyword evidence="4" id="KW-0809">Transit peptide</keyword>
<proteinExistence type="inferred from homology"/>
<feature type="repeat" description="PPR" evidence="5">
    <location>
        <begin position="310"/>
        <end position="340"/>
    </location>
</feature>
<feature type="region of interest" description="Disordered" evidence="6">
    <location>
        <begin position="1478"/>
        <end position="1497"/>
    </location>
</feature>
<keyword evidence="9" id="KW-1185">Reference proteome</keyword>
<dbReference type="PROSITE" id="PS50828">
    <property type="entry name" value="SMR"/>
    <property type="match status" value="1"/>
</dbReference>
<evidence type="ECO:0000256" key="4">
    <source>
        <dbReference type="ARBA" id="ARBA00022946"/>
    </source>
</evidence>
<dbReference type="NCBIfam" id="TIGR00756">
    <property type="entry name" value="PPR"/>
    <property type="match status" value="8"/>
</dbReference>
<evidence type="ECO:0000256" key="3">
    <source>
        <dbReference type="ARBA" id="ARBA00022737"/>
    </source>
</evidence>
<accession>A0A5J9W6M0</accession>
<protein>
    <recommendedName>
        <fullName evidence="7">Smr domain-containing protein</fullName>
    </recommendedName>
</protein>
<feature type="repeat" description="PPR" evidence="5">
    <location>
        <begin position="205"/>
        <end position="239"/>
    </location>
</feature>
<dbReference type="InterPro" id="IPR001619">
    <property type="entry name" value="Sec1-like"/>
</dbReference>
<evidence type="ECO:0000256" key="2">
    <source>
        <dbReference type="ARBA" id="ARBA00009884"/>
    </source>
</evidence>
<feature type="repeat" description="PPR" evidence="5">
    <location>
        <begin position="485"/>
        <end position="519"/>
    </location>
</feature>
<reference evidence="8 9" key="1">
    <citation type="journal article" date="2019" name="Sci. Rep.">
        <title>A high-quality genome of Eragrostis curvula grass provides insights into Poaceae evolution and supports new strategies to enhance forage quality.</title>
        <authorList>
            <person name="Carballo J."/>
            <person name="Santos B.A.C.M."/>
            <person name="Zappacosta D."/>
            <person name="Garbus I."/>
            <person name="Selva J.P."/>
            <person name="Gallo C.A."/>
            <person name="Diaz A."/>
            <person name="Albertini E."/>
            <person name="Caccamo M."/>
            <person name="Echenique V."/>
        </authorList>
    </citation>
    <scope>NUCLEOTIDE SEQUENCE [LARGE SCALE GENOMIC DNA]</scope>
    <source>
        <strain evidence="9">cv. Victoria</strain>
        <tissue evidence="8">Leaf</tissue>
    </source>
</reference>
<name>A0A5J9W6M0_9POAL</name>
<dbReference type="PROSITE" id="PS51375">
    <property type="entry name" value="PPR"/>
    <property type="match status" value="11"/>
</dbReference>
<dbReference type="Pfam" id="PF00995">
    <property type="entry name" value="Sec1"/>
    <property type="match status" value="1"/>
</dbReference>
<feature type="domain" description="Smr" evidence="7">
    <location>
        <begin position="672"/>
        <end position="761"/>
    </location>
</feature>
<dbReference type="SMART" id="SM00463">
    <property type="entry name" value="SMR"/>
    <property type="match status" value="1"/>
</dbReference>
<evidence type="ECO:0000256" key="1">
    <source>
        <dbReference type="ARBA" id="ARBA00007626"/>
    </source>
</evidence>
<evidence type="ECO:0000259" key="7">
    <source>
        <dbReference type="PROSITE" id="PS50828"/>
    </source>
</evidence>
<dbReference type="InterPro" id="IPR043154">
    <property type="entry name" value="Sec-1-like_dom1"/>
</dbReference>
<dbReference type="Pfam" id="PF01535">
    <property type="entry name" value="PPR"/>
    <property type="match status" value="4"/>
</dbReference>
<dbReference type="Gene3D" id="3.40.50.1910">
    <property type="match status" value="1"/>
</dbReference>
<dbReference type="Gene3D" id="3.40.50.2060">
    <property type="match status" value="1"/>
</dbReference>
<dbReference type="Gene3D" id="1.25.40.60">
    <property type="match status" value="1"/>
</dbReference>
<dbReference type="InterPro" id="IPR002625">
    <property type="entry name" value="Smr_dom"/>
</dbReference>
<feature type="repeat" description="PPR" evidence="5">
    <location>
        <begin position="449"/>
        <end position="479"/>
    </location>
</feature>
<sequence length="1526" mass="167850">MAIGYSNELDRKSHPSSWVSTGGRNSYEVESLIERLGNLPPRGSIARCLETARHRLTLQDFAAVYREFSRRGDWQRSLRLFKYMQRQSWCRPDEHIHAIVIGVLGRQGPALLDKCLEVFEDLPAESRTALSYTSLIAAYARNALHEEARALLDQMKASGVAPTAATYNTVLAACARATDPPVPFDMLLGLFAEMRHDVSPSVRPDLTTYNTLLAAAAVRSLADQSEMLLRTMLEAGVSPDTVSYRHIVDAFAGAGNLSRVAELFSEMAVTGHTPDASAYLGLMEAHTRVGDTAEAVAVLRQMQADGCAPTAATYRVLLDLYGRQGRFDGVRELFREMRTSVPPDTATYNVLFRVFGDGGFFKEVVELFHDMLGSGIEPDMETCEGVMAACGRGGLHEDARGVLEYMTREGMVPTAEAYTGLVEALGHAAMYEEAYVAFNMMTEIGSLPTLETYNVLANAYAKGGLFQEVEAIFSRMSNNAGIQKNKDSYDALIEAYCQGAQLDDAVKAYMEMRKSRFNPDERSLEGVLNAYCIAGVIDESKEQFEELQSTGTEPSIIAYCMMLSLYARNDRWTDAYGLLEEMKSNRASSTHQVIASLIKGEYDDSSNWQMVEYALESSALEGCDYSLRFFNALLDVLWWFSQKARAARVLDEAVKCGLFPELFRDTKLVWSVDVHRMSVGGALVAVSVWLNKLYDKLKGDEELPQLASVVVLRGQMEKSTITRGLPIAKVVYSYLNGTLSSSFHYPKWNKGRIVCLKSQLKKLQLAIDSSNGSAMAAFVPMTNLDLPSPGSKIYTREAQADNGTGHLPDEPLVEEKESELLPLSVQRQLIIVAQQNNRRFPLSFSSPLCLHPDPIRSPIHAGDRLSSVMALSLRRKQLDVIERMLHLNLQQQPQLPDGGEGQGEEEAYKILVMDAPCISILSPVVRVNDLRRHGVTLHLGIDRPRQAVPDAPAVYLVRPTLANADRIAADAAAGLYASFHLNFSTSVPRPVLERLAAACAASQGAERRVARVADQYLDFVCLEEGLFSLAQPRAYVALNDPAAADADITALVDAVALGLFCVAATLGVVPVIRCARGGPAEMVAAALDTRLRDHLLSKPNLFTEAASASISSFQRPVLCLFDRNFELSVGVQHDWSYRPLVHDVLGLKLNKLKLPAEKYELDDSDKFWVANSWSPFPKVAEEIEAQLAKYKQDVDEVNQRTGGGSGVEFDGTDLIGNTKHLMNAVNSLPELTERKKMIDKHTNIATSLLGHIKERSLDGYCDCENDMLVNGTVDRNTLLSLLRGKGTKEDKLRLAVTYLLSFETPPSSELEQVEAALRESEVDMSAFQYVKRIKALNTQFAAASGTATKSNIVDWAEKLYGQSLSAVTAGVKNLLSDGRQLALTRTVEALMEGKPNPEVDDYLLFDPRAPRSGTGGQFKGPFREAIVFMIGGGNYIEYRSLMELEQRSQPSKHVIYGATEILSGAEFIHQLAELGQKAGLGGGSSNPPPGPAQSLFTNSLNWDSKQDWVGTGIAPGPAQQINYNRR</sequence>
<dbReference type="InterPro" id="IPR027482">
    <property type="entry name" value="Sec1-like_dom2"/>
</dbReference>
<dbReference type="EMBL" id="RWGY01000004">
    <property type="protein sequence ID" value="TVU44342.1"/>
    <property type="molecule type" value="Genomic_DNA"/>
</dbReference>
<feature type="repeat" description="PPR" evidence="5">
    <location>
        <begin position="555"/>
        <end position="589"/>
    </location>
</feature>
<organism evidence="8 9">
    <name type="scientific">Eragrostis curvula</name>
    <name type="common">weeping love grass</name>
    <dbReference type="NCBI Taxonomy" id="38414"/>
    <lineage>
        <taxon>Eukaryota</taxon>
        <taxon>Viridiplantae</taxon>
        <taxon>Streptophyta</taxon>
        <taxon>Embryophyta</taxon>
        <taxon>Tracheophyta</taxon>
        <taxon>Spermatophyta</taxon>
        <taxon>Magnoliopsida</taxon>
        <taxon>Liliopsida</taxon>
        <taxon>Poales</taxon>
        <taxon>Poaceae</taxon>
        <taxon>PACMAD clade</taxon>
        <taxon>Chloridoideae</taxon>
        <taxon>Eragrostideae</taxon>
        <taxon>Eragrostidinae</taxon>
        <taxon>Eragrostis</taxon>
    </lineage>
</organism>
<feature type="repeat" description="PPR" evidence="5">
    <location>
        <begin position="275"/>
        <end position="309"/>
    </location>
</feature>
<dbReference type="InterPro" id="IPR002885">
    <property type="entry name" value="PPR_rpt"/>
</dbReference>
<dbReference type="Pfam" id="PF13041">
    <property type="entry name" value="PPR_2"/>
    <property type="match status" value="2"/>
</dbReference>
<dbReference type="Proteomes" id="UP000324897">
    <property type="component" value="Chromosome 5"/>
</dbReference>
<evidence type="ECO:0000313" key="9">
    <source>
        <dbReference type="Proteomes" id="UP000324897"/>
    </source>
</evidence>
<feature type="region of interest" description="Disordered" evidence="6">
    <location>
        <begin position="1"/>
        <end position="23"/>
    </location>
</feature>
<keyword evidence="3" id="KW-0677">Repeat</keyword>
<dbReference type="Gene3D" id="1.25.40.10">
    <property type="entry name" value="Tetratricopeptide repeat domain"/>
    <property type="match status" value="4"/>
</dbReference>
<dbReference type="InterPro" id="IPR043127">
    <property type="entry name" value="Sec-1-like_dom3a"/>
</dbReference>
<evidence type="ECO:0000313" key="8">
    <source>
        <dbReference type="EMBL" id="TVU44342.1"/>
    </source>
</evidence>
<dbReference type="PANTHER" id="PTHR47447:SF24">
    <property type="entry name" value="PENTATRICOPEPTIDE REPEAT-CONTAINING PROTEIN"/>
    <property type="match status" value="1"/>
</dbReference>
<dbReference type="SUPFAM" id="SSF56815">
    <property type="entry name" value="Sec1/munc18-like (SM) proteins"/>
    <property type="match status" value="1"/>
</dbReference>
<dbReference type="PANTHER" id="PTHR47447">
    <property type="entry name" value="OS03G0856100 PROTEIN"/>
    <property type="match status" value="1"/>
</dbReference>
<feature type="repeat" description="PPR" evidence="5">
    <location>
        <begin position="240"/>
        <end position="274"/>
    </location>
</feature>
<comment type="caution">
    <text evidence="8">The sequence shown here is derived from an EMBL/GenBank/DDBJ whole genome shotgun (WGS) entry which is preliminary data.</text>
</comment>
<comment type="similarity">
    <text evidence="2">Belongs to the STXBP/unc-18/SEC1 family.</text>
</comment>
<dbReference type="InterPro" id="IPR011990">
    <property type="entry name" value="TPR-like_helical_dom_sf"/>
</dbReference>
<dbReference type="OrthoDB" id="185373at2759"/>
<evidence type="ECO:0000256" key="5">
    <source>
        <dbReference type="PROSITE-ProRule" id="PRU00708"/>
    </source>
</evidence>